<organism evidence="1">
    <name type="scientific">Myoviridae sp. ctIty1</name>
    <dbReference type="NCBI Taxonomy" id="2827673"/>
    <lineage>
        <taxon>Viruses</taxon>
        <taxon>Duplodnaviria</taxon>
        <taxon>Heunggongvirae</taxon>
        <taxon>Uroviricota</taxon>
        <taxon>Caudoviricetes</taxon>
    </lineage>
</organism>
<accession>A0A8S5TGE4</accession>
<protein>
    <submittedName>
        <fullName evidence="1">Uncharacterized protein</fullName>
    </submittedName>
</protein>
<proteinExistence type="predicted"/>
<evidence type="ECO:0000313" key="1">
    <source>
        <dbReference type="EMBL" id="DAF62373.1"/>
    </source>
</evidence>
<sequence>MDEKQALLKKIKDVYAAPTTNPANFQKIQAFYQEVKKAEEITNDMRLTAHNMAHGLFID</sequence>
<name>A0A8S5TGE4_9CAUD</name>
<reference evidence="1" key="1">
    <citation type="journal article" date="2021" name="Proc. Natl. Acad. Sci. U.S.A.">
        <title>A Catalog of Tens of Thousands of Viruses from Human Metagenomes Reveals Hidden Associations with Chronic Diseases.</title>
        <authorList>
            <person name="Tisza M.J."/>
            <person name="Buck C.B."/>
        </authorList>
    </citation>
    <scope>NUCLEOTIDE SEQUENCE</scope>
    <source>
        <strain evidence="1">CtIty1</strain>
    </source>
</reference>
<dbReference type="EMBL" id="BK032823">
    <property type="protein sequence ID" value="DAF62373.1"/>
    <property type="molecule type" value="Genomic_DNA"/>
</dbReference>